<dbReference type="Proteomes" id="UP000186216">
    <property type="component" value="Unassembled WGS sequence"/>
</dbReference>
<reference evidence="2 4" key="2">
    <citation type="submission" date="2021-01" db="EMBL/GenBank/DDBJ databases">
        <title>Biogeographic distribution of Paracoccus.</title>
        <authorList>
            <person name="Hollensteiner J."/>
            <person name="Leineberger J."/>
            <person name="Brinkhoff T."/>
            <person name="Daniel R."/>
        </authorList>
    </citation>
    <scope>NUCLEOTIDE SEQUENCE [LARGE SCALE GENOMIC DNA]</scope>
    <source>
        <strain evidence="2 4">DSM 18447</strain>
    </source>
</reference>
<dbReference type="Proteomes" id="UP001215549">
    <property type="component" value="Chromosome"/>
</dbReference>
<dbReference type="EMBL" id="FTOU01000011">
    <property type="protein sequence ID" value="SIS98505.1"/>
    <property type="molecule type" value="Genomic_DNA"/>
</dbReference>
<organism evidence="1 3">
    <name type="scientific">Paracoccus saliphilus</name>
    <dbReference type="NCBI Taxonomy" id="405559"/>
    <lineage>
        <taxon>Bacteria</taxon>
        <taxon>Pseudomonadati</taxon>
        <taxon>Pseudomonadota</taxon>
        <taxon>Alphaproteobacteria</taxon>
        <taxon>Rhodobacterales</taxon>
        <taxon>Paracoccaceae</taxon>
        <taxon>Paracoccus</taxon>
    </lineage>
</organism>
<dbReference type="RefSeq" id="WP_076526988.1">
    <property type="nucleotide sequence ID" value="NZ_CP067140.1"/>
</dbReference>
<evidence type="ECO:0000313" key="3">
    <source>
        <dbReference type="Proteomes" id="UP000186216"/>
    </source>
</evidence>
<gene>
    <name evidence="2" type="ORF">JHX88_11895</name>
    <name evidence="1" type="ORF">SAMN05421772_11136</name>
</gene>
<proteinExistence type="predicted"/>
<keyword evidence="4" id="KW-1185">Reference proteome</keyword>
<reference evidence="1 3" key="1">
    <citation type="submission" date="2017-01" db="EMBL/GenBank/DDBJ databases">
        <authorList>
            <person name="Varghese N."/>
            <person name="Submissions S."/>
        </authorList>
    </citation>
    <scope>NUCLEOTIDE SEQUENCE [LARGE SCALE GENOMIC DNA]</scope>
    <source>
        <strain evidence="1 3">DSM 18447</strain>
    </source>
</reference>
<sequence>MPELIEWPCELLRLTSCRVFLKHTTRTSGVSLAGTDQIISNGAAHWEVRLSLSVYAEEQMIKDFEAHVSMMRGRLNIADLCLYDRYRYGEQVSPLQDSQFDDTDDGAWFDDGTGFLDESGGVQPMVVETGGAAGANTLTVGMTDPVRPSFRRGDMFSVNGFLYRVVRRNDQGWVRFEPDAREAIPAGTVLQTDPPRFHGRFATDDEGARARDILSYAAPISLTFVEAFDRVA</sequence>
<protein>
    <submittedName>
        <fullName evidence="1">Uncharacterized protein</fullName>
    </submittedName>
</protein>
<dbReference type="AlphaFoldDB" id="A0AA45W602"/>
<evidence type="ECO:0000313" key="4">
    <source>
        <dbReference type="Proteomes" id="UP001215549"/>
    </source>
</evidence>
<evidence type="ECO:0000313" key="1">
    <source>
        <dbReference type="EMBL" id="SIS98505.1"/>
    </source>
</evidence>
<name>A0AA45W602_9RHOB</name>
<evidence type="ECO:0000313" key="2">
    <source>
        <dbReference type="EMBL" id="WCR01635.1"/>
    </source>
</evidence>
<accession>A0AA45W602</accession>
<dbReference type="EMBL" id="CP067140">
    <property type="protein sequence ID" value="WCR01635.1"/>
    <property type="molecule type" value="Genomic_DNA"/>
</dbReference>